<evidence type="ECO:0000256" key="1">
    <source>
        <dbReference type="SAM" id="Phobius"/>
    </source>
</evidence>
<keyword evidence="1" id="KW-0812">Transmembrane</keyword>
<organism evidence="2">
    <name type="scientific">marine sediment metagenome</name>
    <dbReference type="NCBI Taxonomy" id="412755"/>
    <lineage>
        <taxon>unclassified sequences</taxon>
        <taxon>metagenomes</taxon>
        <taxon>ecological metagenomes</taxon>
    </lineage>
</organism>
<protein>
    <submittedName>
        <fullName evidence="2">Uncharacterized protein</fullName>
    </submittedName>
</protein>
<reference evidence="2" key="1">
    <citation type="journal article" date="2014" name="Front. Microbiol.">
        <title>High frequency of phylogenetically diverse reductive dehalogenase-homologous genes in deep subseafloor sedimentary metagenomes.</title>
        <authorList>
            <person name="Kawai M."/>
            <person name="Futagami T."/>
            <person name="Toyoda A."/>
            <person name="Takaki Y."/>
            <person name="Nishi S."/>
            <person name="Hori S."/>
            <person name="Arai W."/>
            <person name="Tsubouchi T."/>
            <person name="Morono Y."/>
            <person name="Uchiyama I."/>
            <person name="Ito T."/>
            <person name="Fujiyama A."/>
            <person name="Inagaki F."/>
            <person name="Takami H."/>
        </authorList>
    </citation>
    <scope>NUCLEOTIDE SEQUENCE</scope>
    <source>
        <strain evidence="2">Expedition CK06-06</strain>
    </source>
</reference>
<feature type="transmembrane region" description="Helical" evidence="1">
    <location>
        <begin position="6"/>
        <end position="22"/>
    </location>
</feature>
<dbReference type="AlphaFoldDB" id="X1LCT9"/>
<proteinExistence type="predicted"/>
<accession>X1LCT9</accession>
<sequence length="46" mass="5220">MIVELGVGVLAAGAAGYALLTLRRRKAMLRRHVLRQRKVRKYLEGE</sequence>
<keyword evidence="1" id="KW-0472">Membrane</keyword>
<comment type="caution">
    <text evidence="2">The sequence shown here is derived from an EMBL/GenBank/DDBJ whole genome shotgun (WGS) entry which is preliminary data.</text>
</comment>
<evidence type="ECO:0000313" key="2">
    <source>
        <dbReference type="EMBL" id="GAI03666.1"/>
    </source>
</evidence>
<gene>
    <name evidence="2" type="ORF">S06H3_16931</name>
</gene>
<dbReference type="EMBL" id="BARV01008419">
    <property type="protein sequence ID" value="GAI03666.1"/>
    <property type="molecule type" value="Genomic_DNA"/>
</dbReference>
<name>X1LCT9_9ZZZZ</name>
<keyword evidence="1" id="KW-1133">Transmembrane helix</keyword>